<proteinExistence type="predicted"/>
<sequence>MSLRDFLRPTASEHARFGCHSLSQRKHTTSRSRKQTGTCLSEYGEAKAQRLRKCGKVHFCILRCEGCGSRMPFVISNNGSLNKRAEGDFPAATDYEVAHAYYPGRGSWQRRLNTECLRGLRELVPLVSEDGRIQFFSAGPVFTDDGFLYSTHATAVQRADGSLWCLVRGTLIPTFLHKDQAVDVVVRPASLSNPCLQSVLTASRIWFGVMESCQQRNGAGYQRLGTVVLPFSSGGGGCMRMGTLAAPENGVVKAKFIEVRGPWISYTANPANAMLGLTIKVCSKPEGEPALLTLKLEARLTTTFEVSGSKLIAKLSLDSSDGISISTPVARTPVGRYRQWSETVVRKTLAVLNRAYKERAPTLSTLKHMSNPAVTISQDLLHIHETA</sequence>
<keyword evidence="2" id="KW-1185">Reference proteome</keyword>
<protein>
    <submittedName>
        <fullName evidence="1">Uncharacterized protein</fullName>
    </submittedName>
</protein>
<organism evidence="1 2">
    <name type="scientific">Sphaerodactylus townsendi</name>
    <dbReference type="NCBI Taxonomy" id="933632"/>
    <lineage>
        <taxon>Eukaryota</taxon>
        <taxon>Metazoa</taxon>
        <taxon>Chordata</taxon>
        <taxon>Craniata</taxon>
        <taxon>Vertebrata</taxon>
        <taxon>Euteleostomi</taxon>
        <taxon>Lepidosauria</taxon>
        <taxon>Squamata</taxon>
        <taxon>Bifurcata</taxon>
        <taxon>Gekkota</taxon>
        <taxon>Sphaerodactylidae</taxon>
        <taxon>Sphaerodactylus</taxon>
    </lineage>
</organism>
<reference evidence="1" key="1">
    <citation type="submission" date="2021-08" db="EMBL/GenBank/DDBJ databases">
        <title>The first chromosome-level gecko genome reveals the dynamic sex chromosomes of Neotropical dwarf geckos (Sphaerodactylidae: Sphaerodactylus).</title>
        <authorList>
            <person name="Pinto B.J."/>
            <person name="Keating S.E."/>
            <person name="Gamble T."/>
        </authorList>
    </citation>
    <scope>NUCLEOTIDE SEQUENCE</scope>
    <source>
        <strain evidence="1">TG3544</strain>
    </source>
</reference>
<comment type="caution">
    <text evidence="1">The sequence shown here is derived from an EMBL/GenBank/DDBJ whole genome shotgun (WGS) entry which is preliminary data.</text>
</comment>
<name>A0ACB8F7X9_9SAUR</name>
<dbReference type="Proteomes" id="UP000827872">
    <property type="component" value="Linkage Group LG05"/>
</dbReference>
<dbReference type="EMBL" id="CM037618">
    <property type="protein sequence ID" value="KAH8001016.1"/>
    <property type="molecule type" value="Genomic_DNA"/>
</dbReference>
<gene>
    <name evidence="1" type="ORF">K3G42_030339</name>
</gene>
<accession>A0ACB8F7X9</accession>
<evidence type="ECO:0000313" key="1">
    <source>
        <dbReference type="EMBL" id="KAH8001016.1"/>
    </source>
</evidence>
<evidence type="ECO:0000313" key="2">
    <source>
        <dbReference type="Proteomes" id="UP000827872"/>
    </source>
</evidence>